<evidence type="ECO:0000313" key="4">
    <source>
        <dbReference type="Proteomes" id="UP000285780"/>
    </source>
</evidence>
<dbReference type="InterPro" id="IPR041685">
    <property type="entry name" value="AAA_GajA/Old/RecF-like"/>
</dbReference>
<dbReference type="Pfam" id="PF20469">
    <property type="entry name" value="OLD-like_TOPRIM"/>
    <property type="match status" value="1"/>
</dbReference>
<reference evidence="3 4" key="1">
    <citation type="submission" date="2018-09" db="EMBL/GenBank/DDBJ databases">
        <title>Genomic Encyclopedia of Archaeal and Bacterial Type Strains, Phase II (KMG-II): from individual species to whole genera.</title>
        <authorList>
            <person name="Goeker M."/>
        </authorList>
    </citation>
    <scope>NUCLEOTIDE SEQUENCE [LARGE SCALE GENOMIC DNA]</scope>
    <source>
        <strain evidence="3 4">DSM 16505</strain>
    </source>
</reference>
<keyword evidence="4" id="KW-1185">Reference proteome</keyword>
<sequence length="578" mass="66772">MSEIRLKKIKVKNYRSFGEEQTFDFPENDYNKPISIIGYNNSGKTNLMNAIMYGIGENFVSAKTFEKTDLHNLNLANQLEIKTRIEATPYGHNYYGPQTIAGDYTIKTTLEDNEIKSSISKSFFGANKHYNIFYINFHNIKEEISTKKTSWGNLTSFLAKHIKSIVDNDAGMIAKKEAFKNSTKEATEEVLNDSQLSNFISKIKENYAQNLRNNNCEVEFGLPDYEDIFLQMVFKIGLNGEINNLIPIDHFGDGYISMFVMAVIQAIAESNIDDKCLFLFEEPESFLHENHQEYFYKMVLCSLAEKGHQVIYTTHSDKMIDIFDTKSIIRIDFDEQEKRTVKKYNNIEDFDSQNEEIISIENFNSFIKSVEPNINKTLFSRKVLLVEGPNDLLAYNYAIEKKINDIKNDSKFANTYLNFKNISIVVHHGKATALLLIDLCKHFGIDYYVINDWDFDLDFIEELAVIDTEVELKASQLYLSENGEDRSVTRKGMVTTNWKLIKTADIDKIHFNIPKLENVLGYESDNKSSLGIWERLNEIPEFDNVFFPESLINFLEINELSENNIPEIPIEEANDLPF</sequence>
<evidence type="ECO:0000259" key="2">
    <source>
        <dbReference type="Pfam" id="PF20469"/>
    </source>
</evidence>
<dbReference type="Proteomes" id="UP000285780">
    <property type="component" value="Unassembled WGS sequence"/>
</dbReference>
<dbReference type="Pfam" id="PF13175">
    <property type="entry name" value="AAA_15"/>
    <property type="match status" value="1"/>
</dbReference>
<dbReference type="InterPro" id="IPR051396">
    <property type="entry name" value="Bact_Antivir_Def_Nuclease"/>
</dbReference>
<name>A0A420E435_9FLAO</name>
<dbReference type="AlphaFoldDB" id="A0A420E435"/>
<protein>
    <submittedName>
        <fullName evidence="3">AAA ATPase-like protein</fullName>
    </submittedName>
</protein>
<feature type="domain" description="Endonuclease GajA/Old nuclease/RecF-like AAA" evidence="1">
    <location>
        <begin position="6"/>
        <end position="320"/>
    </location>
</feature>
<dbReference type="InterPro" id="IPR027417">
    <property type="entry name" value="P-loop_NTPase"/>
</dbReference>
<dbReference type="EMBL" id="RAQM01000006">
    <property type="protein sequence ID" value="RKF04842.1"/>
    <property type="molecule type" value="Genomic_DNA"/>
</dbReference>
<organism evidence="3 4">
    <name type="scientific">Tenacibaculum lutimaris</name>
    <dbReference type="NCBI Taxonomy" id="285258"/>
    <lineage>
        <taxon>Bacteria</taxon>
        <taxon>Pseudomonadati</taxon>
        <taxon>Bacteroidota</taxon>
        <taxon>Flavobacteriia</taxon>
        <taxon>Flavobacteriales</taxon>
        <taxon>Flavobacteriaceae</taxon>
        <taxon>Tenacibaculum</taxon>
    </lineage>
</organism>
<evidence type="ECO:0000259" key="1">
    <source>
        <dbReference type="Pfam" id="PF13175"/>
    </source>
</evidence>
<dbReference type="SUPFAM" id="SSF52540">
    <property type="entry name" value="P-loop containing nucleoside triphosphate hydrolases"/>
    <property type="match status" value="1"/>
</dbReference>
<dbReference type="Gene3D" id="3.40.50.300">
    <property type="entry name" value="P-loop containing nucleotide triphosphate hydrolases"/>
    <property type="match status" value="1"/>
</dbReference>
<accession>A0A420E435</accession>
<dbReference type="PANTHER" id="PTHR43581">
    <property type="entry name" value="ATP/GTP PHOSPHATASE"/>
    <property type="match status" value="1"/>
</dbReference>
<gene>
    <name evidence="3" type="ORF">C8N26_0235</name>
</gene>
<dbReference type="InterPro" id="IPR034139">
    <property type="entry name" value="TOPRIM_OLD"/>
</dbReference>
<dbReference type="PANTHER" id="PTHR43581:SF4">
    <property type="entry name" value="ATP_GTP PHOSPHATASE"/>
    <property type="match status" value="1"/>
</dbReference>
<feature type="domain" description="OLD protein-like TOPRIM" evidence="2">
    <location>
        <begin position="378"/>
        <end position="454"/>
    </location>
</feature>
<evidence type="ECO:0000313" key="3">
    <source>
        <dbReference type="EMBL" id="RKF04842.1"/>
    </source>
</evidence>
<dbReference type="RefSeq" id="WP_120185680.1">
    <property type="nucleotide sequence ID" value="NZ_RAQM01000006.1"/>
</dbReference>
<proteinExistence type="predicted"/>
<comment type="caution">
    <text evidence="3">The sequence shown here is derived from an EMBL/GenBank/DDBJ whole genome shotgun (WGS) entry which is preliminary data.</text>
</comment>